<dbReference type="EMBL" id="QLMD01000003">
    <property type="protein sequence ID" value="RAJ99237.1"/>
    <property type="molecule type" value="Genomic_DNA"/>
</dbReference>
<reference evidence="5 7" key="2">
    <citation type="submission" date="2018-06" db="EMBL/GenBank/DDBJ databases">
        <title>Genomic Encyclopedia of Type Strains, Phase III (KMG-III): the genomes of soil and plant-associated and newly described type strains.</title>
        <authorList>
            <person name="Whitman W."/>
        </authorList>
    </citation>
    <scope>NUCLEOTIDE SEQUENCE [LARGE SCALE GENOMIC DNA]</scope>
    <source>
        <strain evidence="5 7">CGMCC 1.15366</strain>
    </source>
</reference>
<dbReference type="Proteomes" id="UP000249203">
    <property type="component" value="Unassembled WGS sequence"/>
</dbReference>
<dbReference type="AlphaFoldDB" id="A0A327X048"/>
<dbReference type="Pfam" id="PF03781">
    <property type="entry name" value="FGE-sulfatase"/>
    <property type="match status" value="1"/>
</dbReference>
<gene>
    <name evidence="5" type="ORF">B0I24_103237</name>
    <name evidence="6" type="ORF">CWE07_03060</name>
</gene>
<dbReference type="Gene3D" id="3.90.1580.10">
    <property type="entry name" value="paralog of FGE (formylglycine-generating enzyme)"/>
    <property type="match status" value="1"/>
</dbReference>
<evidence type="ECO:0000313" key="8">
    <source>
        <dbReference type="Proteomes" id="UP000287865"/>
    </source>
</evidence>
<feature type="domain" description="PEGA" evidence="4">
    <location>
        <begin position="305"/>
        <end position="365"/>
    </location>
</feature>
<dbReference type="PANTHER" id="PTHR23150">
    <property type="entry name" value="SULFATASE MODIFYING FACTOR 1, 2"/>
    <property type="match status" value="1"/>
</dbReference>
<evidence type="ECO:0000313" key="6">
    <source>
        <dbReference type="EMBL" id="RUO27618.1"/>
    </source>
</evidence>
<dbReference type="InterPro" id="IPR005532">
    <property type="entry name" value="SUMF_dom"/>
</dbReference>
<dbReference type="InterPro" id="IPR051043">
    <property type="entry name" value="Sulfatase_Mod_Factor_Kinase"/>
</dbReference>
<protein>
    <submittedName>
        <fullName evidence="5">Formylglycine-generating enzyme required for sulfatase activity</fullName>
    </submittedName>
    <submittedName>
        <fullName evidence="6">Sulfatase modifying factor 1</fullName>
    </submittedName>
</protein>
<evidence type="ECO:0000313" key="5">
    <source>
        <dbReference type="EMBL" id="RAJ99237.1"/>
    </source>
</evidence>
<dbReference type="InterPro" id="IPR042095">
    <property type="entry name" value="SUMF_sf"/>
</dbReference>
<dbReference type="SUPFAM" id="SSF56436">
    <property type="entry name" value="C-type lectin-like"/>
    <property type="match status" value="1"/>
</dbReference>
<keyword evidence="2" id="KW-0732">Signal</keyword>
<feature type="chain" id="PRO_5016270773" evidence="2">
    <location>
        <begin position="22"/>
        <end position="624"/>
    </location>
</feature>
<feature type="domain" description="Sulfatase-modifying factor enzyme-like" evidence="3">
    <location>
        <begin position="389"/>
        <end position="619"/>
    </location>
</feature>
<name>A0A327X048_9GAMM</name>
<feature type="coiled-coil region" evidence="1">
    <location>
        <begin position="29"/>
        <end position="84"/>
    </location>
</feature>
<evidence type="ECO:0000259" key="4">
    <source>
        <dbReference type="Pfam" id="PF08308"/>
    </source>
</evidence>
<dbReference type="OrthoDB" id="9768004at2"/>
<dbReference type="PANTHER" id="PTHR23150:SF19">
    <property type="entry name" value="FORMYLGLYCINE-GENERATING ENZYME"/>
    <property type="match status" value="1"/>
</dbReference>
<evidence type="ECO:0000256" key="2">
    <source>
        <dbReference type="SAM" id="SignalP"/>
    </source>
</evidence>
<dbReference type="EMBL" id="PIPK01000002">
    <property type="protein sequence ID" value="RUO27618.1"/>
    <property type="molecule type" value="Genomic_DNA"/>
</dbReference>
<evidence type="ECO:0000313" key="7">
    <source>
        <dbReference type="Proteomes" id="UP000249203"/>
    </source>
</evidence>
<proteinExistence type="predicted"/>
<comment type="caution">
    <text evidence="5">The sequence shown here is derived from an EMBL/GenBank/DDBJ whole genome shotgun (WGS) entry which is preliminary data.</text>
</comment>
<keyword evidence="8" id="KW-1185">Reference proteome</keyword>
<evidence type="ECO:0000256" key="1">
    <source>
        <dbReference type="SAM" id="Coils"/>
    </source>
</evidence>
<feature type="coiled-coil region" evidence="1">
    <location>
        <begin position="121"/>
        <end position="155"/>
    </location>
</feature>
<feature type="signal peptide" evidence="2">
    <location>
        <begin position="1"/>
        <end position="21"/>
    </location>
</feature>
<reference evidence="6 8" key="1">
    <citation type="journal article" date="2018" name="Front. Microbiol.">
        <title>Genome-Based Analysis Reveals the Taxonomy and Diversity of the Family Idiomarinaceae.</title>
        <authorList>
            <person name="Liu Y."/>
            <person name="Lai Q."/>
            <person name="Shao Z."/>
        </authorList>
    </citation>
    <scope>NUCLEOTIDE SEQUENCE [LARGE SCALE GENOMIC DNA]</scope>
    <source>
        <strain evidence="6 8">CF12-14</strain>
    </source>
</reference>
<dbReference type="RefSeq" id="WP_111568841.1">
    <property type="nucleotide sequence ID" value="NZ_PIPK01000002.1"/>
</dbReference>
<dbReference type="InterPro" id="IPR016187">
    <property type="entry name" value="CTDL_fold"/>
</dbReference>
<evidence type="ECO:0000259" key="3">
    <source>
        <dbReference type="Pfam" id="PF03781"/>
    </source>
</evidence>
<dbReference type="Proteomes" id="UP000287865">
    <property type="component" value="Unassembled WGS sequence"/>
</dbReference>
<keyword evidence="1" id="KW-0175">Coiled coil</keyword>
<dbReference type="InterPro" id="IPR013229">
    <property type="entry name" value="PEGA"/>
</dbReference>
<sequence>MRLAQTSLMIAVLLSSPTLLAEEAGQLSVTQINNQISSVQSQLEQAIAQRRDLEQQVRATSERLNSAREASATLERERRQALEQMNRRYRELVDNPTLDINEVQQAYQQAVAEEQRNNQRVAELSSNLGNLRADLERTQVREHSMQNQLATYQDQLQLARVDRLVHEFNASNKVQVQQQVTCDRDETISQCENRADMLAKQRASRSFLTNALENLTEYSVALENREEVSPDVRVLGATPLESGFTGGRQYNLSLEVEVEGRMRRIEACQLLKIDPRYCADNIQAENEEASDRGKKPSSENALHRVLVRSNVHNDSVIINGERYGSTPVEVMLQPGEYDIAVSRRGYTTYSSRIAVNGAQTMWAELSRLAYDFAPGELIQDALSGEGDGPTVVVVPSGSARVGNLQRASEDASSARQFEMAVPVAFGVTPVTVGQFRRFVQATGHVTTAERGAGCRFLNSGSIETDASMSWESPGYTLQDNLPVTCVSLNDAKAYTNWLSRSTGQSYRLPSQDEWEYAARGGSTSAYWWGQSIGTGRANCVTCGSAFNGTPSPINSFAKNPYGLEDVVGNVWEWTNPSQGEVATARGGAYNFAPALARMHVRLELFPEFSSNYLGFRVLRDETNS</sequence>
<dbReference type="GO" id="GO:0120147">
    <property type="term" value="F:formylglycine-generating oxidase activity"/>
    <property type="evidence" value="ECO:0007669"/>
    <property type="project" value="TreeGrafter"/>
</dbReference>
<accession>A0A327X048</accession>
<organism evidence="5 7">
    <name type="scientific">Aliidiomarina maris</name>
    <dbReference type="NCBI Taxonomy" id="531312"/>
    <lineage>
        <taxon>Bacteria</taxon>
        <taxon>Pseudomonadati</taxon>
        <taxon>Pseudomonadota</taxon>
        <taxon>Gammaproteobacteria</taxon>
        <taxon>Alteromonadales</taxon>
        <taxon>Idiomarinaceae</taxon>
        <taxon>Aliidiomarina</taxon>
    </lineage>
</organism>
<dbReference type="Pfam" id="PF08308">
    <property type="entry name" value="PEGA"/>
    <property type="match status" value="1"/>
</dbReference>